<dbReference type="Gene3D" id="1.25.40.10">
    <property type="entry name" value="Tetratricopeptide repeat domain"/>
    <property type="match status" value="3"/>
</dbReference>
<accession>A0A8E2EA72</accession>
<organism evidence="2 3">
    <name type="scientific">Lepidopterella palustris CBS 459.81</name>
    <dbReference type="NCBI Taxonomy" id="1314670"/>
    <lineage>
        <taxon>Eukaryota</taxon>
        <taxon>Fungi</taxon>
        <taxon>Dikarya</taxon>
        <taxon>Ascomycota</taxon>
        <taxon>Pezizomycotina</taxon>
        <taxon>Dothideomycetes</taxon>
        <taxon>Pleosporomycetidae</taxon>
        <taxon>Mytilinidiales</taxon>
        <taxon>Argynnaceae</taxon>
        <taxon>Lepidopterella</taxon>
    </lineage>
</organism>
<protein>
    <recommendedName>
        <fullName evidence="1">mRNA capping enzyme C-terminal domain-containing protein</fullName>
    </recommendedName>
</protein>
<dbReference type="SUPFAM" id="SSF48452">
    <property type="entry name" value="TPR-like"/>
    <property type="match status" value="1"/>
</dbReference>
<proteinExistence type="predicted"/>
<dbReference type="PANTHER" id="PTHR19959">
    <property type="entry name" value="KINESIN LIGHT CHAIN"/>
    <property type="match status" value="1"/>
</dbReference>
<reference evidence="2 3" key="1">
    <citation type="journal article" date="2016" name="Nat. Commun.">
        <title>Ectomycorrhizal ecology is imprinted in the genome of the dominant symbiotic fungus Cenococcum geophilum.</title>
        <authorList>
            <consortium name="DOE Joint Genome Institute"/>
            <person name="Peter M."/>
            <person name="Kohler A."/>
            <person name="Ohm R.A."/>
            <person name="Kuo A."/>
            <person name="Krutzmann J."/>
            <person name="Morin E."/>
            <person name="Arend M."/>
            <person name="Barry K.W."/>
            <person name="Binder M."/>
            <person name="Choi C."/>
            <person name="Clum A."/>
            <person name="Copeland A."/>
            <person name="Grisel N."/>
            <person name="Haridas S."/>
            <person name="Kipfer T."/>
            <person name="LaButti K."/>
            <person name="Lindquist E."/>
            <person name="Lipzen A."/>
            <person name="Maire R."/>
            <person name="Meier B."/>
            <person name="Mihaltcheva S."/>
            <person name="Molinier V."/>
            <person name="Murat C."/>
            <person name="Poggeler S."/>
            <person name="Quandt C.A."/>
            <person name="Sperisen C."/>
            <person name="Tritt A."/>
            <person name="Tisserant E."/>
            <person name="Crous P.W."/>
            <person name="Henrissat B."/>
            <person name="Nehls U."/>
            <person name="Egli S."/>
            <person name="Spatafora J.W."/>
            <person name="Grigoriev I.V."/>
            <person name="Martin F.M."/>
        </authorList>
    </citation>
    <scope>NUCLEOTIDE SEQUENCE [LARGE SCALE GENOMIC DNA]</scope>
    <source>
        <strain evidence="2 3">CBS 459.81</strain>
    </source>
</reference>
<dbReference type="Pfam" id="PF03919">
    <property type="entry name" value="mRNA_cap_C"/>
    <property type="match status" value="1"/>
</dbReference>
<dbReference type="Gene3D" id="2.40.50.140">
    <property type="entry name" value="Nucleic acid-binding proteins"/>
    <property type="match status" value="1"/>
</dbReference>
<gene>
    <name evidence="2" type="ORF">K432DRAFT_426011</name>
</gene>
<dbReference type="EMBL" id="KV744974">
    <property type="protein sequence ID" value="OCK80108.1"/>
    <property type="molecule type" value="Genomic_DNA"/>
</dbReference>
<dbReference type="InterPro" id="IPR012340">
    <property type="entry name" value="NA-bd_OB-fold"/>
</dbReference>
<dbReference type="InterPro" id="IPR013846">
    <property type="entry name" value="mRNA_cap_enzyme_C"/>
</dbReference>
<dbReference type="OrthoDB" id="3781218at2759"/>
<dbReference type="AlphaFoldDB" id="A0A8E2EA72"/>
<sequence>MAAIPNQAKALKILGACLFEKVGITYAPEYFQSARESIEGALKIPVIDDIARCICLGELLVLRDRNEYRPFADLVVDETEWETLKSLDQRLDGRIIECYSDDQGRWRYNLVAISLNSSFDSRTVRYIQKAFSQAQAALKLLPSNHTDYPIVMDHLGVILSLRYAATGELYDLQKAIIEKENAEQQIGREHPGRASILLHLSNSLESRYWVMGNGMIWIKLLKKIEEAVAITPSYHRWIPVLLDAHGNILRSKYYYSGSIAYLESSIVKLREALRTSKSGDPALPQRWKNLAISLYLQSKVTERAEDLDQAINMIGKSVLYVAHGSSNATDLDKALGCAEDAQRGISTAGPHRDLILDIHGSPLLESYRNSIDPKDLDEAISRFEDSLKISPAGSPYRARTLENLADCLSGRGERDGASLDFELAIAKQEDALEATPCMAYSRSSRLDDLSQKFHAKYSNSRSIEDLQTGIAIIEAALSNPCTDNLDRATRLLHLGTYLKDTYLKLRETKDLTQTIFKLREACELNSRGNAKKINMLGNLSDTFQWRYNREGNPGDIQEAISTARKDITIISTLKNQENMASCLGNLATRLQEYFHTRHLSCLQESILNMSKVLALKVQPSPSRAVSLNRLSNLFQSVYARSGNYADLEKSLSLAKQAVDEIPSTHRRKPGLIANFSNKLRTKYEYTGDLEDLDQAISENKKAIALASDHMSPLTYTQRFIFAKLGFLPFPT</sequence>
<evidence type="ECO:0000259" key="1">
    <source>
        <dbReference type="Pfam" id="PF03919"/>
    </source>
</evidence>
<dbReference type="Proteomes" id="UP000250266">
    <property type="component" value="Unassembled WGS sequence"/>
</dbReference>
<evidence type="ECO:0000313" key="3">
    <source>
        <dbReference type="Proteomes" id="UP000250266"/>
    </source>
</evidence>
<dbReference type="SUPFAM" id="SSF50249">
    <property type="entry name" value="Nucleic acid-binding proteins"/>
    <property type="match status" value="1"/>
</dbReference>
<name>A0A8E2EA72_9PEZI</name>
<evidence type="ECO:0000313" key="2">
    <source>
        <dbReference type="EMBL" id="OCK80108.1"/>
    </source>
</evidence>
<feature type="domain" description="mRNA capping enzyme C-terminal" evidence="1">
    <location>
        <begin position="58"/>
        <end position="108"/>
    </location>
</feature>
<keyword evidence="3" id="KW-1185">Reference proteome</keyword>
<dbReference type="InterPro" id="IPR011990">
    <property type="entry name" value="TPR-like_helical_dom_sf"/>
</dbReference>
<dbReference type="PANTHER" id="PTHR19959:SF119">
    <property type="entry name" value="FUNGAL LIPASE-LIKE DOMAIN-CONTAINING PROTEIN"/>
    <property type="match status" value="1"/>
</dbReference>